<dbReference type="GO" id="GO:0003676">
    <property type="term" value="F:nucleic acid binding"/>
    <property type="evidence" value="ECO:0007669"/>
    <property type="project" value="InterPro"/>
</dbReference>
<reference evidence="2" key="1">
    <citation type="journal article" date="2020" name="Biotechnol. Biofuels">
        <title>New insights from the biogas microbiome by comprehensive genome-resolved metagenomics of nearly 1600 species originating from multiple anaerobic digesters.</title>
        <authorList>
            <person name="Campanaro S."/>
            <person name="Treu L."/>
            <person name="Rodriguez-R L.M."/>
            <person name="Kovalovszki A."/>
            <person name="Ziels R.M."/>
            <person name="Maus I."/>
            <person name="Zhu X."/>
            <person name="Kougias P.G."/>
            <person name="Basile A."/>
            <person name="Luo G."/>
            <person name="Schluter A."/>
            <person name="Konstantinidis K.T."/>
            <person name="Angelidaki I."/>
        </authorList>
    </citation>
    <scope>NUCLEOTIDE SEQUENCE</scope>
    <source>
        <strain evidence="2">AS06rmzACSIP_7</strain>
    </source>
</reference>
<comment type="caution">
    <text evidence="2">The sequence shown here is derived from an EMBL/GenBank/DDBJ whole genome shotgun (WGS) entry which is preliminary data.</text>
</comment>
<dbReference type="InterPro" id="IPR036397">
    <property type="entry name" value="RNaseH_sf"/>
</dbReference>
<dbReference type="GO" id="GO:0015074">
    <property type="term" value="P:DNA integration"/>
    <property type="evidence" value="ECO:0007669"/>
    <property type="project" value="InterPro"/>
</dbReference>
<dbReference type="Pfam" id="PF00665">
    <property type="entry name" value="rve"/>
    <property type="match status" value="1"/>
</dbReference>
<evidence type="ECO:0000313" key="3">
    <source>
        <dbReference type="Proteomes" id="UP000777265"/>
    </source>
</evidence>
<dbReference type="PANTHER" id="PTHR46889:SF5">
    <property type="entry name" value="INTEGRASE PROTEIN"/>
    <property type="match status" value="1"/>
</dbReference>
<reference evidence="2" key="2">
    <citation type="submission" date="2020-01" db="EMBL/GenBank/DDBJ databases">
        <authorList>
            <person name="Campanaro S."/>
        </authorList>
    </citation>
    <scope>NUCLEOTIDE SEQUENCE</scope>
    <source>
        <strain evidence="2">AS06rmzACSIP_7</strain>
    </source>
</reference>
<sequence length="331" mass="38185">MNTVALLGNEVGMRRALSALGLPRATFYRWKKPPREKARPQPPLALSSPERREVLTLLHEDRFMDKAPREIYATLLDEERYLCSIRTMYRILEREGEVKERRNQLIRPHYAKPELLATGPNQVWSWDITKLKGPVKWTYYYLYVILDIFSRYVVGWMVAHRELASLARKLMEETMEKQSIKPGRLIIHADRGSSMTSKPVALLLADLGVTKSHSRPSVSNDNPYSESHFKTMKYRPEFPERFGSIEHARTFSQTFFPWYNTEHHHSGLGLLTPEDVHYGRAPGILAARQEVLLSAYARHPERFKGRMPKPAPLPDAVWINKPSPASDGGIR</sequence>
<proteinExistence type="predicted"/>
<dbReference type="InterPro" id="IPR048020">
    <property type="entry name" value="Transpos_IS3"/>
</dbReference>
<dbReference type="SUPFAM" id="SSF53098">
    <property type="entry name" value="Ribonuclease H-like"/>
    <property type="match status" value="1"/>
</dbReference>
<dbReference type="EMBL" id="JAAYEE010000031">
    <property type="protein sequence ID" value="NLW34210.1"/>
    <property type="molecule type" value="Genomic_DNA"/>
</dbReference>
<organism evidence="2 3">
    <name type="scientific">Syntrophorhabdus aromaticivorans</name>
    <dbReference type="NCBI Taxonomy" id="328301"/>
    <lineage>
        <taxon>Bacteria</taxon>
        <taxon>Pseudomonadati</taxon>
        <taxon>Thermodesulfobacteriota</taxon>
        <taxon>Syntrophorhabdia</taxon>
        <taxon>Syntrophorhabdales</taxon>
        <taxon>Syntrophorhabdaceae</taxon>
        <taxon>Syntrophorhabdus</taxon>
    </lineage>
</organism>
<dbReference type="AlphaFoldDB" id="A0A971M1N3"/>
<dbReference type="InterPro" id="IPR050900">
    <property type="entry name" value="Transposase_IS3/IS150/IS904"/>
</dbReference>
<dbReference type="InterPro" id="IPR012337">
    <property type="entry name" value="RNaseH-like_sf"/>
</dbReference>
<dbReference type="Proteomes" id="UP000777265">
    <property type="component" value="Unassembled WGS sequence"/>
</dbReference>
<feature type="domain" description="Integrase catalytic" evidence="1">
    <location>
        <begin position="116"/>
        <end position="281"/>
    </location>
</feature>
<dbReference type="InterPro" id="IPR001584">
    <property type="entry name" value="Integrase_cat-core"/>
</dbReference>
<protein>
    <submittedName>
        <fullName evidence="2">IS3 family transposase</fullName>
    </submittedName>
</protein>
<evidence type="ECO:0000313" key="2">
    <source>
        <dbReference type="EMBL" id="NLW34210.1"/>
    </source>
</evidence>
<dbReference type="Gene3D" id="3.30.420.10">
    <property type="entry name" value="Ribonuclease H-like superfamily/Ribonuclease H"/>
    <property type="match status" value="1"/>
</dbReference>
<gene>
    <name evidence="2" type="ORF">GXY80_01830</name>
</gene>
<name>A0A971M1N3_9BACT</name>
<accession>A0A971M1N3</accession>
<dbReference type="PROSITE" id="PS50994">
    <property type="entry name" value="INTEGRASE"/>
    <property type="match status" value="1"/>
</dbReference>
<dbReference type="NCBIfam" id="NF033516">
    <property type="entry name" value="transpos_IS3"/>
    <property type="match status" value="1"/>
</dbReference>
<dbReference type="PANTHER" id="PTHR46889">
    <property type="entry name" value="TRANSPOSASE INSF FOR INSERTION SEQUENCE IS3B-RELATED"/>
    <property type="match status" value="1"/>
</dbReference>
<evidence type="ECO:0000259" key="1">
    <source>
        <dbReference type="PROSITE" id="PS50994"/>
    </source>
</evidence>